<dbReference type="InterPro" id="IPR011053">
    <property type="entry name" value="Single_hybrid_motif"/>
</dbReference>
<evidence type="ECO:0008006" key="3">
    <source>
        <dbReference type="Google" id="ProtNLM"/>
    </source>
</evidence>
<evidence type="ECO:0000313" key="2">
    <source>
        <dbReference type="Proteomes" id="UP000483432"/>
    </source>
</evidence>
<accession>A0A7C9K8J1</accession>
<organism evidence="1 2">
    <name type="scientific">Sulfuriferula multivorans</name>
    <dbReference type="NCBI Taxonomy" id="1559896"/>
    <lineage>
        <taxon>Bacteria</taxon>
        <taxon>Pseudomonadati</taxon>
        <taxon>Pseudomonadota</taxon>
        <taxon>Betaproteobacteria</taxon>
        <taxon>Nitrosomonadales</taxon>
        <taxon>Sulfuricellaceae</taxon>
        <taxon>Sulfuriferula</taxon>
    </lineage>
</organism>
<dbReference type="Gene3D" id="2.40.50.100">
    <property type="match status" value="1"/>
</dbReference>
<reference evidence="1 2" key="1">
    <citation type="submission" date="2019-09" db="EMBL/GenBank/DDBJ databases">
        <title>H2 Metabolism Revealed by Metagenomic Analysis in Subglacial Sediment of East Antarctica.</title>
        <authorList>
            <person name="Yang Z."/>
            <person name="Zhang Y."/>
            <person name="Lv Y."/>
            <person name="Yan W."/>
            <person name="Xiao X."/>
            <person name="Sun B."/>
            <person name="Ma H."/>
        </authorList>
    </citation>
    <scope>NUCLEOTIDE SEQUENCE [LARGE SCALE GENOMIC DNA]</scope>
    <source>
        <strain evidence="1">Bin2_2</strain>
    </source>
</reference>
<dbReference type="AlphaFoldDB" id="A0A7C9K8J1"/>
<dbReference type="EMBL" id="JAAFGW010000002">
    <property type="protein sequence ID" value="NDP46814.1"/>
    <property type="molecule type" value="Genomic_DNA"/>
</dbReference>
<proteinExistence type="predicted"/>
<name>A0A7C9K8J1_9PROT</name>
<protein>
    <recommendedName>
        <fullName evidence="3">Lipoyl-binding domain-containing protein</fullName>
    </recommendedName>
</protein>
<dbReference type="SUPFAM" id="SSF51230">
    <property type="entry name" value="Single hybrid motif"/>
    <property type="match status" value="1"/>
</dbReference>
<comment type="caution">
    <text evidence="1">The sequence shown here is derived from an EMBL/GenBank/DDBJ whole genome shotgun (WGS) entry which is preliminary data.</text>
</comment>
<evidence type="ECO:0000313" key="1">
    <source>
        <dbReference type="EMBL" id="NDP46814.1"/>
    </source>
</evidence>
<gene>
    <name evidence="1" type="ORF">GZ085_00205</name>
</gene>
<dbReference type="Proteomes" id="UP000483432">
    <property type="component" value="Unassembled WGS sequence"/>
</dbReference>
<sequence>MKLLDLITLVQWLKDADIQAFELEEPGTSLRIVMQRQFQPEATRAKESVLSATLPKHRSHHVVADAKGIFLTAHPLRAVSLVAAGDVVAVGDVLGLLKVTDVLYKAILADRRGRVVRTLASDEQLIEEGTPLFELDVGESSDLTSLRKKTWNK</sequence>